<dbReference type="GO" id="GO:0005737">
    <property type="term" value="C:cytoplasm"/>
    <property type="evidence" value="ECO:0007669"/>
    <property type="project" value="TreeGrafter"/>
</dbReference>
<dbReference type="NCBIfam" id="TIGR00654">
    <property type="entry name" value="PhzF_family"/>
    <property type="match status" value="1"/>
</dbReference>
<organism evidence="3 4">
    <name type="scientific">Pararhizobium polonicum</name>
    <dbReference type="NCBI Taxonomy" id="1612624"/>
    <lineage>
        <taxon>Bacteria</taxon>
        <taxon>Pseudomonadati</taxon>
        <taxon>Pseudomonadota</taxon>
        <taxon>Alphaproteobacteria</taxon>
        <taxon>Hyphomicrobiales</taxon>
        <taxon>Rhizobiaceae</taxon>
        <taxon>Rhizobium/Agrobacterium group</taxon>
        <taxon>Pararhizobium</taxon>
    </lineage>
</organism>
<dbReference type="Pfam" id="PF02567">
    <property type="entry name" value="PhzC-PhzF"/>
    <property type="match status" value="1"/>
</dbReference>
<dbReference type="PIRSF" id="PIRSF016184">
    <property type="entry name" value="PhzC_PhzF"/>
    <property type="match status" value="1"/>
</dbReference>
<dbReference type="EMBL" id="LGLV01000012">
    <property type="protein sequence ID" value="OBZ93909.1"/>
    <property type="molecule type" value="Genomic_DNA"/>
</dbReference>
<accession>A0A1C7NY36</accession>
<evidence type="ECO:0000256" key="1">
    <source>
        <dbReference type="ARBA" id="ARBA00008270"/>
    </source>
</evidence>
<dbReference type="PANTHER" id="PTHR13774:SF32">
    <property type="entry name" value="ANTISENSE-ENHANCING SEQUENCE 1"/>
    <property type="match status" value="1"/>
</dbReference>
<evidence type="ECO:0000256" key="2">
    <source>
        <dbReference type="PIRSR" id="PIRSR016184-1"/>
    </source>
</evidence>
<evidence type="ECO:0000313" key="4">
    <source>
        <dbReference type="Proteomes" id="UP000093111"/>
    </source>
</evidence>
<dbReference type="Gene3D" id="3.10.310.10">
    <property type="entry name" value="Diaminopimelate Epimerase, Chain A, domain 1"/>
    <property type="match status" value="2"/>
</dbReference>
<dbReference type="STRING" id="1612624.ADU59_19660"/>
<dbReference type="RefSeq" id="WP_068955842.1">
    <property type="nucleotide sequence ID" value="NZ_LGLV01000012.1"/>
</dbReference>
<dbReference type="PANTHER" id="PTHR13774">
    <property type="entry name" value="PHENAZINE BIOSYNTHESIS PROTEIN"/>
    <property type="match status" value="1"/>
</dbReference>
<keyword evidence="4" id="KW-1185">Reference proteome</keyword>
<gene>
    <name evidence="3" type="ORF">ADU59_19660</name>
</gene>
<dbReference type="PATRIC" id="fig|1612624.7.peg.5903"/>
<evidence type="ECO:0000313" key="3">
    <source>
        <dbReference type="EMBL" id="OBZ93909.1"/>
    </source>
</evidence>
<dbReference type="SUPFAM" id="SSF54506">
    <property type="entry name" value="Diaminopimelate epimerase-like"/>
    <property type="match status" value="1"/>
</dbReference>
<name>A0A1C7NY36_9HYPH</name>
<dbReference type="AlphaFoldDB" id="A0A1C7NY36"/>
<comment type="similarity">
    <text evidence="1">Belongs to the PhzF family.</text>
</comment>
<dbReference type="Proteomes" id="UP000093111">
    <property type="component" value="Unassembled WGS sequence"/>
</dbReference>
<proteinExistence type="inferred from homology"/>
<comment type="caution">
    <text evidence="3">The sequence shown here is derived from an EMBL/GenBank/DDBJ whole genome shotgun (WGS) entry which is preliminary data.</text>
</comment>
<dbReference type="GO" id="GO:0016853">
    <property type="term" value="F:isomerase activity"/>
    <property type="evidence" value="ECO:0007669"/>
    <property type="project" value="TreeGrafter"/>
</dbReference>
<sequence length="305" mass="32474">MARRYAIYDVFTANRLEGNPLAVVFDGDGLSDAAMQAIAGEFNLSETVFVQSPGNPAHAARLRIFTPGYELPFAGHPTVGAAVALAEAARGTDGEDYDLVQMLEENVGPVRCAVRKRAGSATFAEFDVPRKSVQLEARFDRQALADALSLKASQIGFENHVPSFWSAGVPFVMIPVHDVGAAGAVEFDVAQWEQITPIAEGRLASAYLYCRGGVNHVARFHARMFAPAMGIGEDPATGSAVAALSGAIHHFDQLIDGHHPFLIEQGVEMGRPSLLHLHIDVSGSEIATARIGGQAVKIAAGELYL</sequence>
<protein>
    <submittedName>
        <fullName evidence="3">Phenazine biosynthesis protein PhzF</fullName>
    </submittedName>
</protein>
<dbReference type="OrthoDB" id="9788221at2"/>
<feature type="active site" evidence="2">
    <location>
        <position position="46"/>
    </location>
</feature>
<dbReference type="InterPro" id="IPR003719">
    <property type="entry name" value="Phenazine_PhzF-like"/>
</dbReference>
<reference evidence="3 4" key="1">
    <citation type="journal article" date="2016" name="Syst. Appl. Microbiol.">
        <title>Pararhizobium polonicum sp. nov. isolated from tumors on stone fruit rootstocks.</title>
        <authorList>
            <person name="Pulawska J."/>
            <person name="Kuzmanovic N."/>
            <person name="Willems A."/>
            <person name="Pothier J.F."/>
        </authorList>
    </citation>
    <scope>NUCLEOTIDE SEQUENCE [LARGE SCALE GENOMIC DNA]</scope>
    <source>
        <strain evidence="3 4">F5.1</strain>
    </source>
</reference>